<feature type="domain" description="VWFA" evidence="6">
    <location>
        <begin position="1"/>
        <end position="172"/>
    </location>
</feature>
<accession>A0A8W8KW43</accession>
<dbReference type="EnsemblMetazoa" id="G25217.1">
    <property type="protein sequence ID" value="G25217.1:cds"/>
    <property type="gene ID" value="G25217"/>
</dbReference>
<dbReference type="InterPro" id="IPR002035">
    <property type="entry name" value="VWF_A"/>
</dbReference>
<dbReference type="GO" id="GO:0005576">
    <property type="term" value="C:extracellular region"/>
    <property type="evidence" value="ECO:0007669"/>
    <property type="project" value="UniProtKB-SubCell"/>
</dbReference>
<evidence type="ECO:0000256" key="1">
    <source>
        <dbReference type="ARBA" id="ARBA00004613"/>
    </source>
</evidence>
<evidence type="ECO:0000256" key="5">
    <source>
        <dbReference type="ARBA" id="ARBA00023180"/>
    </source>
</evidence>
<evidence type="ECO:0000259" key="6">
    <source>
        <dbReference type="PROSITE" id="PS50234"/>
    </source>
</evidence>
<evidence type="ECO:0000313" key="8">
    <source>
        <dbReference type="Proteomes" id="UP000005408"/>
    </source>
</evidence>
<dbReference type="SUPFAM" id="SSF53300">
    <property type="entry name" value="vWA-like"/>
    <property type="match status" value="2"/>
</dbReference>
<dbReference type="PANTHER" id="PTHR24020:SF20">
    <property type="entry name" value="PH DOMAIN-CONTAINING PROTEIN"/>
    <property type="match status" value="1"/>
</dbReference>
<evidence type="ECO:0000313" key="7">
    <source>
        <dbReference type="EnsemblMetazoa" id="G25217.1:cds"/>
    </source>
</evidence>
<dbReference type="InterPro" id="IPR036465">
    <property type="entry name" value="vWFA_dom_sf"/>
</dbReference>
<evidence type="ECO:0000256" key="3">
    <source>
        <dbReference type="ARBA" id="ARBA00022729"/>
    </source>
</evidence>
<dbReference type="Proteomes" id="UP000005408">
    <property type="component" value="Unassembled WGS sequence"/>
</dbReference>
<keyword evidence="5" id="KW-0325">Glycoprotein</keyword>
<feature type="domain" description="VWFA" evidence="6">
    <location>
        <begin position="192"/>
        <end position="240"/>
    </location>
</feature>
<dbReference type="AlphaFoldDB" id="A0A8W8KW43"/>
<comment type="subcellular location">
    <subcellularLocation>
        <location evidence="1">Secreted</location>
    </subcellularLocation>
</comment>
<dbReference type="Gene3D" id="3.40.50.410">
    <property type="entry name" value="von Willebrand factor, type A domain"/>
    <property type="match status" value="2"/>
</dbReference>
<reference evidence="7" key="1">
    <citation type="submission" date="2022-08" db="UniProtKB">
        <authorList>
            <consortium name="EnsemblMetazoa"/>
        </authorList>
    </citation>
    <scope>IDENTIFICATION</scope>
    <source>
        <strain evidence="7">05x7-T-G4-1.051#20</strain>
    </source>
</reference>
<dbReference type="FunFam" id="3.40.50.410:FF:000004">
    <property type="entry name" value="collagen alpha-6(VI) chain"/>
    <property type="match status" value="1"/>
</dbReference>
<sequence>MLDSSTSVGNDNYDKIKSFVIKFIQYANIDNGDVRVGLLSFSTQVTVEFKLNSYSTKADMFDAVNAIPWRYGSTNTADGLQTMHEELFNEANGDRPGVPNICIIMNDGISNINYQRTIPEADEAKEKGIHIYAIGIALRDLKELNGIASEPASTNVFAVNNFDELKGLDETIFAPMCPVTTTTARPLPTGYDVVLVLDSSVPQETFQFMKDYAKNLVNGFDVENDDYRVGLTRYSTDADV</sequence>
<dbReference type="PANTHER" id="PTHR24020">
    <property type="entry name" value="COLLAGEN ALPHA"/>
    <property type="match status" value="1"/>
</dbReference>
<dbReference type="PROSITE" id="PS50234">
    <property type="entry name" value="VWFA"/>
    <property type="match status" value="2"/>
</dbReference>
<organism evidence="7 8">
    <name type="scientific">Magallana gigas</name>
    <name type="common">Pacific oyster</name>
    <name type="synonym">Crassostrea gigas</name>
    <dbReference type="NCBI Taxonomy" id="29159"/>
    <lineage>
        <taxon>Eukaryota</taxon>
        <taxon>Metazoa</taxon>
        <taxon>Spiralia</taxon>
        <taxon>Lophotrochozoa</taxon>
        <taxon>Mollusca</taxon>
        <taxon>Bivalvia</taxon>
        <taxon>Autobranchia</taxon>
        <taxon>Pteriomorphia</taxon>
        <taxon>Ostreida</taxon>
        <taxon>Ostreoidea</taxon>
        <taxon>Ostreidae</taxon>
        <taxon>Magallana</taxon>
    </lineage>
</organism>
<keyword evidence="2" id="KW-0964">Secreted</keyword>
<keyword evidence="3" id="KW-0732">Signal</keyword>
<dbReference type="Pfam" id="PF00092">
    <property type="entry name" value="VWA"/>
    <property type="match status" value="2"/>
</dbReference>
<dbReference type="InterPro" id="IPR050525">
    <property type="entry name" value="ECM_Assembly_Org"/>
</dbReference>
<evidence type="ECO:0000256" key="4">
    <source>
        <dbReference type="ARBA" id="ARBA00022737"/>
    </source>
</evidence>
<dbReference type="CDD" id="cd01472">
    <property type="entry name" value="vWA_collagen"/>
    <property type="match status" value="1"/>
</dbReference>
<keyword evidence="8" id="KW-1185">Reference proteome</keyword>
<evidence type="ECO:0000256" key="2">
    <source>
        <dbReference type="ARBA" id="ARBA00022525"/>
    </source>
</evidence>
<dbReference type="SMART" id="SM00327">
    <property type="entry name" value="VWA"/>
    <property type="match status" value="1"/>
</dbReference>
<name>A0A8W8KW43_MAGGI</name>
<proteinExistence type="predicted"/>
<keyword evidence="4" id="KW-0677">Repeat</keyword>
<protein>
    <recommendedName>
        <fullName evidence="6">VWFA domain-containing protein</fullName>
    </recommendedName>
</protein>